<dbReference type="AlphaFoldDB" id="A0A6A6JL13"/>
<protein>
    <submittedName>
        <fullName evidence="2">Uncharacterized protein</fullName>
    </submittedName>
</protein>
<proteinExistence type="predicted"/>
<feature type="region of interest" description="Disordered" evidence="1">
    <location>
        <begin position="26"/>
        <end position="188"/>
    </location>
</feature>
<feature type="compositionally biased region" description="Polar residues" evidence="1">
    <location>
        <begin position="102"/>
        <end position="124"/>
    </location>
</feature>
<dbReference type="Proteomes" id="UP000800097">
    <property type="component" value="Unassembled WGS sequence"/>
</dbReference>
<feature type="compositionally biased region" description="Acidic residues" evidence="1">
    <location>
        <begin position="43"/>
        <end position="62"/>
    </location>
</feature>
<reference evidence="2" key="1">
    <citation type="journal article" date="2020" name="Stud. Mycol.">
        <title>101 Dothideomycetes genomes: a test case for predicting lifestyles and emergence of pathogens.</title>
        <authorList>
            <person name="Haridas S."/>
            <person name="Albert R."/>
            <person name="Binder M."/>
            <person name="Bloem J."/>
            <person name="Labutti K."/>
            <person name="Salamov A."/>
            <person name="Andreopoulos B."/>
            <person name="Baker S."/>
            <person name="Barry K."/>
            <person name="Bills G."/>
            <person name="Bluhm B."/>
            <person name="Cannon C."/>
            <person name="Castanera R."/>
            <person name="Culley D."/>
            <person name="Daum C."/>
            <person name="Ezra D."/>
            <person name="Gonzalez J."/>
            <person name="Henrissat B."/>
            <person name="Kuo A."/>
            <person name="Liang C."/>
            <person name="Lipzen A."/>
            <person name="Lutzoni F."/>
            <person name="Magnuson J."/>
            <person name="Mondo S."/>
            <person name="Nolan M."/>
            <person name="Ohm R."/>
            <person name="Pangilinan J."/>
            <person name="Park H.-J."/>
            <person name="Ramirez L."/>
            <person name="Alfaro M."/>
            <person name="Sun H."/>
            <person name="Tritt A."/>
            <person name="Yoshinaga Y."/>
            <person name="Zwiers L.-H."/>
            <person name="Turgeon B."/>
            <person name="Goodwin S."/>
            <person name="Spatafora J."/>
            <person name="Crous P."/>
            <person name="Grigoriev I."/>
        </authorList>
    </citation>
    <scope>NUCLEOTIDE SEQUENCE</scope>
    <source>
        <strain evidence="2">CBS 379.55</strain>
    </source>
</reference>
<dbReference type="GeneID" id="54547902"/>
<feature type="compositionally biased region" description="Basic residues" evidence="1">
    <location>
        <begin position="149"/>
        <end position="162"/>
    </location>
</feature>
<keyword evidence="3" id="KW-1185">Reference proteome</keyword>
<name>A0A6A6JL13_WESOR</name>
<evidence type="ECO:0000313" key="3">
    <source>
        <dbReference type="Proteomes" id="UP000800097"/>
    </source>
</evidence>
<sequence length="217" mass="24532">MRTRRTNLRVVKEVAFDGHRFEISISRKRRNNALGDASVTSDSDSDEYQPDSSETDSEDELEDEHRLKRVKLARQTSRPSESDNDSETVDQLSKGLPLRQTRAASMNPQRSAGLNRTRQKPNSQTKRKRSPSCGCAEHSSSPERNGAQQRRRLGKKSAKRARISTSIAHAEEPSPVIKQERAEEDALSQARARSMELLANLQEVKQWLENANIRKGV</sequence>
<accession>A0A6A6JL13</accession>
<evidence type="ECO:0000256" key="1">
    <source>
        <dbReference type="SAM" id="MobiDB-lite"/>
    </source>
</evidence>
<feature type="compositionally biased region" description="Polar residues" evidence="1">
    <location>
        <begin position="138"/>
        <end position="148"/>
    </location>
</feature>
<dbReference type="EMBL" id="ML986492">
    <property type="protein sequence ID" value="KAF2276925.1"/>
    <property type="molecule type" value="Genomic_DNA"/>
</dbReference>
<evidence type="ECO:0000313" key="2">
    <source>
        <dbReference type="EMBL" id="KAF2276925.1"/>
    </source>
</evidence>
<dbReference type="RefSeq" id="XP_033654464.1">
    <property type="nucleotide sequence ID" value="XM_033794727.1"/>
</dbReference>
<organism evidence="2 3">
    <name type="scientific">Westerdykella ornata</name>
    <dbReference type="NCBI Taxonomy" id="318751"/>
    <lineage>
        <taxon>Eukaryota</taxon>
        <taxon>Fungi</taxon>
        <taxon>Dikarya</taxon>
        <taxon>Ascomycota</taxon>
        <taxon>Pezizomycotina</taxon>
        <taxon>Dothideomycetes</taxon>
        <taxon>Pleosporomycetidae</taxon>
        <taxon>Pleosporales</taxon>
        <taxon>Sporormiaceae</taxon>
        <taxon>Westerdykella</taxon>
    </lineage>
</organism>
<gene>
    <name evidence="2" type="ORF">EI97DRAFT_325565</name>
</gene>